<dbReference type="Proteomes" id="UP001595075">
    <property type="component" value="Unassembled WGS sequence"/>
</dbReference>
<comment type="caution">
    <text evidence="1">The sequence shown here is derived from an EMBL/GenBank/DDBJ whole genome shotgun (WGS) entry which is preliminary data.</text>
</comment>
<feature type="non-terminal residue" evidence="1">
    <location>
        <position position="256"/>
    </location>
</feature>
<dbReference type="EMBL" id="JAZHXI010000009">
    <property type="protein sequence ID" value="KAL2068153.1"/>
    <property type="molecule type" value="Genomic_DNA"/>
</dbReference>
<accession>A0ABR4CG88</accession>
<gene>
    <name evidence="1" type="ORF">VTL71DRAFT_16251</name>
</gene>
<proteinExistence type="predicted"/>
<keyword evidence="2" id="KW-1185">Reference proteome</keyword>
<evidence type="ECO:0000313" key="1">
    <source>
        <dbReference type="EMBL" id="KAL2068153.1"/>
    </source>
</evidence>
<protein>
    <submittedName>
        <fullName evidence="1">Uncharacterized protein</fullName>
    </submittedName>
</protein>
<organism evidence="1 2">
    <name type="scientific">Oculimacula yallundae</name>
    <dbReference type="NCBI Taxonomy" id="86028"/>
    <lineage>
        <taxon>Eukaryota</taxon>
        <taxon>Fungi</taxon>
        <taxon>Dikarya</taxon>
        <taxon>Ascomycota</taxon>
        <taxon>Pezizomycotina</taxon>
        <taxon>Leotiomycetes</taxon>
        <taxon>Helotiales</taxon>
        <taxon>Ploettnerulaceae</taxon>
        <taxon>Oculimacula</taxon>
    </lineage>
</organism>
<evidence type="ECO:0000313" key="2">
    <source>
        <dbReference type="Proteomes" id="UP001595075"/>
    </source>
</evidence>
<reference evidence="1 2" key="1">
    <citation type="journal article" date="2024" name="Commun. Biol.">
        <title>Comparative genomic analysis of thermophilic fungi reveals convergent evolutionary adaptations and gene losses.</title>
        <authorList>
            <person name="Steindorff A.S."/>
            <person name="Aguilar-Pontes M.V."/>
            <person name="Robinson A.J."/>
            <person name="Andreopoulos B."/>
            <person name="LaButti K."/>
            <person name="Kuo A."/>
            <person name="Mondo S."/>
            <person name="Riley R."/>
            <person name="Otillar R."/>
            <person name="Haridas S."/>
            <person name="Lipzen A."/>
            <person name="Grimwood J."/>
            <person name="Schmutz J."/>
            <person name="Clum A."/>
            <person name="Reid I.D."/>
            <person name="Moisan M.C."/>
            <person name="Butler G."/>
            <person name="Nguyen T.T.M."/>
            <person name="Dewar K."/>
            <person name="Conant G."/>
            <person name="Drula E."/>
            <person name="Henrissat B."/>
            <person name="Hansel C."/>
            <person name="Singer S."/>
            <person name="Hutchinson M.I."/>
            <person name="de Vries R.P."/>
            <person name="Natvig D.O."/>
            <person name="Powell A.J."/>
            <person name="Tsang A."/>
            <person name="Grigoriev I.V."/>
        </authorList>
    </citation>
    <scope>NUCLEOTIDE SEQUENCE [LARGE SCALE GENOMIC DNA]</scope>
    <source>
        <strain evidence="1 2">CBS 494.80</strain>
    </source>
</reference>
<name>A0ABR4CG88_9HELO</name>
<sequence>MEIKTKLISWRVHVHEAEGTRMSKKDILKVMSNLPVRNIDTTKSRYDAISLAAISGTLFEQATKSLIVASSRLPPYQQVLAEIDNIANIISEWIIDNKEHRKKNIQDPDAEIMARQVMDQVAELVMSFRGLLDSHLSTQYLYTWEIKKQTDNIASPLDLLLHLPKTVLPDEVYEMCRKIALATKSSTGELRHSPTRCFPPRRDIEDIMDTHAKRADSEIFRFAVRGSFKPAEYPSPFASEPGEASTGICYSLSETN</sequence>